<accession>A0A7X8C240</accession>
<dbReference type="RefSeq" id="WP_276645892.1">
    <property type="nucleotide sequence ID" value="NZ_JAAYSM010000029.1"/>
</dbReference>
<gene>
    <name evidence="1" type="ORF">GX355_01005</name>
</gene>
<comment type="caution">
    <text evidence="1">The sequence shown here is derived from an EMBL/GenBank/DDBJ whole genome shotgun (WGS) entry which is preliminary data.</text>
</comment>
<dbReference type="Proteomes" id="UP000541058">
    <property type="component" value="Unassembled WGS sequence"/>
</dbReference>
<dbReference type="AlphaFoldDB" id="A0A7X8C240"/>
<protein>
    <submittedName>
        <fullName evidence="1">Uncharacterized protein</fullName>
    </submittedName>
</protein>
<sequence>MGKYGEWLKMKTLGDMIPDFVVEAKDSIFNKAKSLADIAKNEIDKKRKSFSLIKSAYDEVDGLMADTKDALDQVGEIVSKIDTISDQLTKTGLYTNTISGIDKYDFVATVEQALNQLMIMISENENVNDSELNAVVMLTVGPDRSALDGLKSLIPGFASHQLTLNITERLENNIQLTDVKGKPIFIDGNGNYTLEPTRQSGTNEDGTPNIINNQPKMVNWKAPKNVDVLLIHNAAQGETKMNDQNRRPKPAKVIENDIEFYAHSTVSFGVENGNYTYSISKDGFTTITDTITILDDNPIISSIQLEVGENPQTEGKYIVTFSVLDERLRPTSARVLFNGVESNTDSKGIATFELPHTSNETMNLNYSIIKSGYKHDCDLLFVARDIKKEIILTRG</sequence>
<evidence type="ECO:0000313" key="2">
    <source>
        <dbReference type="Proteomes" id="UP000541058"/>
    </source>
</evidence>
<evidence type="ECO:0000313" key="1">
    <source>
        <dbReference type="EMBL" id="NLJ17419.1"/>
    </source>
</evidence>
<reference evidence="1 2" key="1">
    <citation type="journal article" date="2020" name="Biotechnol. Biofuels">
        <title>New insights from the biogas microbiome by comprehensive genome-resolved metagenomics of nearly 1600 species originating from multiple anaerobic digesters.</title>
        <authorList>
            <person name="Campanaro S."/>
            <person name="Treu L."/>
            <person name="Rodriguez-R L.M."/>
            <person name="Kovalovszki A."/>
            <person name="Ziels R.M."/>
            <person name="Maus I."/>
            <person name="Zhu X."/>
            <person name="Kougias P.G."/>
            <person name="Basile A."/>
            <person name="Luo G."/>
            <person name="Schluter A."/>
            <person name="Konstantinidis K.T."/>
            <person name="Angelidaki I."/>
        </authorList>
    </citation>
    <scope>NUCLEOTIDE SEQUENCE [LARGE SCALE GENOMIC DNA]</scope>
    <source>
        <strain evidence="1">AS23ysBPME_34</strain>
    </source>
</reference>
<dbReference type="EMBL" id="JAAYSM010000029">
    <property type="protein sequence ID" value="NLJ17419.1"/>
    <property type="molecule type" value="Genomic_DNA"/>
</dbReference>
<name>A0A7X8C240_9LACT</name>
<organism evidence="1 2">
    <name type="scientific">Globicatella sulfidifaciens</name>
    <dbReference type="NCBI Taxonomy" id="136093"/>
    <lineage>
        <taxon>Bacteria</taxon>
        <taxon>Bacillati</taxon>
        <taxon>Bacillota</taxon>
        <taxon>Bacilli</taxon>
        <taxon>Lactobacillales</taxon>
        <taxon>Aerococcaceae</taxon>
        <taxon>Globicatella</taxon>
    </lineage>
</organism>
<proteinExistence type="predicted"/>